<dbReference type="InterPro" id="IPR036612">
    <property type="entry name" value="KH_dom_type_1_sf"/>
</dbReference>
<dbReference type="Pfam" id="PF01138">
    <property type="entry name" value="RNase_PH"/>
    <property type="match status" value="1"/>
</dbReference>
<dbReference type="WBParaSite" id="jg4551">
    <property type="protein sequence ID" value="jg4551"/>
    <property type="gene ID" value="jg4551"/>
</dbReference>
<dbReference type="PROSITE" id="PS50126">
    <property type="entry name" value="S1"/>
    <property type="match status" value="1"/>
</dbReference>
<dbReference type="EC" id="2.7.7.8" evidence="2"/>
<keyword evidence="5" id="KW-0694">RNA-binding</keyword>
<sequence length="677" mass="75496">MKEVAQLSSGTWQFVTGHMGRFADGCVELRQNDNSMLGTATNKIEEAGSSNQSYGLNLNVDFRQSAAAIGRIPTNYLRKELTTNDDVAISRIIDRSARPCFYQTYPHKSHILLWQIGIVDKEIIINPSRELLKECQMNMFLTGSDDNRILMLEMEGKQISRNILTESIKKGMAEIQQIIQAIQKLSSSVAKPKLQFSDEQMDEKLFNLTRDDAITKVRNDWCGALDEQYEPEKQKLLNYFNYLVKQLMHQTTMQNKIRVDGRALDEVRPIDVSVDLASKLHGSAIFQRGQSQVYATCTFDSPQAAFRSDAVAQLLGAQQKKSFMLNYEFPPFATGEVGESKFGQNRREIGHALLAEKALKYVIPEDFPFTIRISTQVLESNGSTSMAAACAGSLAMLDAGVNLLNPVAGVAIGMFSKHGDKDKVAGDKDFVLLTDLFGMEDHFGEMDFKMAGTTEGFTAMQLDLKNNGLTREQVQEALVRGQAGIVHILNKMGSVISKPREVMKPTVPVIEIMELPPNHRRDILFRAGAYQAKLISTETGVEITAEEEKKICLVAPNAQKLEKAKKMALDVMQEFNDEDYLFGQFYKAEVVGIQDNGVMVTLKPGSKPILLKNSELANQRVGHPSALGLKEGQKITVRYFGRDAQGFHRITCRMMYSGELAVQSHFPKSKDSKVSKA</sequence>
<dbReference type="SUPFAM" id="SSF54211">
    <property type="entry name" value="Ribosomal protein S5 domain 2-like"/>
    <property type="match status" value="2"/>
</dbReference>
<evidence type="ECO:0000313" key="7">
    <source>
        <dbReference type="Proteomes" id="UP000887574"/>
    </source>
</evidence>
<evidence type="ECO:0000259" key="6">
    <source>
        <dbReference type="PROSITE" id="PS50126"/>
    </source>
</evidence>
<feature type="domain" description="S1 motif" evidence="6">
    <location>
        <begin position="583"/>
        <end position="653"/>
    </location>
</feature>
<dbReference type="AlphaFoldDB" id="A0A915EBD7"/>
<dbReference type="CDD" id="cd11364">
    <property type="entry name" value="RNase_PH_PNPase_2"/>
    <property type="match status" value="1"/>
</dbReference>
<keyword evidence="3" id="KW-0808">Transferase</keyword>
<name>A0A915EBD7_9BILA</name>
<accession>A0A915EBD7</accession>
<dbReference type="InterPro" id="IPR015847">
    <property type="entry name" value="ExoRNase_PH_dom2"/>
</dbReference>
<dbReference type="InterPro" id="IPR012340">
    <property type="entry name" value="NA-bd_OB-fold"/>
</dbReference>
<dbReference type="InterPro" id="IPR027408">
    <property type="entry name" value="PNPase/RNase_PH_dom_sf"/>
</dbReference>
<dbReference type="SUPFAM" id="SSF55666">
    <property type="entry name" value="Ribonuclease PH domain 2-like"/>
    <property type="match status" value="2"/>
</dbReference>
<dbReference type="InterPro" id="IPR001247">
    <property type="entry name" value="ExoRNase_PH_dom1"/>
</dbReference>
<keyword evidence="4" id="KW-0548">Nucleotidyltransferase</keyword>
<dbReference type="InterPro" id="IPR003029">
    <property type="entry name" value="S1_domain"/>
</dbReference>
<comment type="similarity">
    <text evidence="1">Belongs to the polyribonucleotide nucleotidyltransferase family.</text>
</comment>
<dbReference type="GO" id="GO:0004654">
    <property type="term" value="F:polyribonucleotide nucleotidyltransferase activity"/>
    <property type="evidence" value="ECO:0007669"/>
    <property type="project" value="UniProtKB-EC"/>
</dbReference>
<dbReference type="PANTHER" id="PTHR11252">
    <property type="entry name" value="POLYRIBONUCLEOTIDE NUCLEOTIDYLTRANSFERASE"/>
    <property type="match status" value="1"/>
</dbReference>
<reference evidence="8" key="1">
    <citation type="submission" date="2022-11" db="UniProtKB">
        <authorList>
            <consortium name="WormBaseParasite"/>
        </authorList>
    </citation>
    <scope>IDENTIFICATION</scope>
</reference>
<dbReference type="PANTHER" id="PTHR11252:SF0">
    <property type="entry name" value="POLYRIBONUCLEOTIDE NUCLEOTIDYLTRANSFERASE 1, MITOCHONDRIAL"/>
    <property type="match status" value="1"/>
</dbReference>
<proteinExistence type="inferred from homology"/>
<dbReference type="Gene3D" id="3.30.230.70">
    <property type="entry name" value="GHMP Kinase, N-terminal domain"/>
    <property type="match status" value="3"/>
</dbReference>
<evidence type="ECO:0000256" key="2">
    <source>
        <dbReference type="ARBA" id="ARBA00012416"/>
    </source>
</evidence>
<evidence type="ECO:0000256" key="1">
    <source>
        <dbReference type="ARBA" id="ARBA00007404"/>
    </source>
</evidence>
<dbReference type="Proteomes" id="UP000887574">
    <property type="component" value="Unplaced"/>
</dbReference>
<dbReference type="Gene3D" id="3.30.1370.10">
    <property type="entry name" value="K Homology domain, type 1"/>
    <property type="match status" value="1"/>
</dbReference>
<dbReference type="GO" id="GO:0003723">
    <property type="term" value="F:RNA binding"/>
    <property type="evidence" value="ECO:0007669"/>
    <property type="project" value="UniProtKB-KW"/>
</dbReference>
<keyword evidence="7" id="KW-1185">Reference proteome</keyword>
<dbReference type="GO" id="GO:0000175">
    <property type="term" value="F:3'-5'-RNA exonuclease activity"/>
    <property type="evidence" value="ECO:0007669"/>
    <property type="project" value="TreeGrafter"/>
</dbReference>
<dbReference type="Pfam" id="PF03725">
    <property type="entry name" value="RNase_PH_C"/>
    <property type="match status" value="1"/>
</dbReference>
<evidence type="ECO:0000313" key="8">
    <source>
        <dbReference type="WBParaSite" id="jg4551"/>
    </source>
</evidence>
<dbReference type="GO" id="GO:0000965">
    <property type="term" value="P:mitochondrial RNA 3'-end processing"/>
    <property type="evidence" value="ECO:0007669"/>
    <property type="project" value="TreeGrafter"/>
</dbReference>
<dbReference type="InterPro" id="IPR012162">
    <property type="entry name" value="PNPase"/>
</dbReference>
<dbReference type="Gene3D" id="2.40.50.140">
    <property type="entry name" value="Nucleic acid-binding proteins"/>
    <property type="match status" value="1"/>
</dbReference>
<evidence type="ECO:0000256" key="4">
    <source>
        <dbReference type="ARBA" id="ARBA00022695"/>
    </source>
</evidence>
<evidence type="ECO:0000256" key="5">
    <source>
        <dbReference type="ARBA" id="ARBA00022884"/>
    </source>
</evidence>
<dbReference type="InterPro" id="IPR020568">
    <property type="entry name" value="Ribosomal_Su5_D2-typ_SF"/>
</dbReference>
<organism evidence="7 8">
    <name type="scientific">Ditylenchus dipsaci</name>
    <dbReference type="NCBI Taxonomy" id="166011"/>
    <lineage>
        <taxon>Eukaryota</taxon>
        <taxon>Metazoa</taxon>
        <taxon>Ecdysozoa</taxon>
        <taxon>Nematoda</taxon>
        <taxon>Chromadorea</taxon>
        <taxon>Rhabditida</taxon>
        <taxon>Tylenchina</taxon>
        <taxon>Tylenchomorpha</taxon>
        <taxon>Sphaerularioidea</taxon>
        <taxon>Anguinidae</taxon>
        <taxon>Anguininae</taxon>
        <taxon>Ditylenchus</taxon>
    </lineage>
</organism>
<dbReference type="GO" id="GO:0000958">
    <property type="term" value="P:mitochondrial mRNA catabolic process"/>
    <property type="evidence" value="ECO:0007669"/>
    <property type="project" value="TreeGrafter"/>
</dbReference>
<evidence type="ECO:0000256" key="3">
    <source>
        <dbReference type="ARBA" id="ARBA00022679"/>
    </source>
</evidence>
<dbReference type="SUPFAM" id="SSF50249">
    <property type="entry name" value="Nucleic acid-binding proteins"/>
    <property type="match status" value="1"/>
</dbReference>
<dbReference type="GO" id="GO:0005829">
    <property type="term" value="C:cytosol"/>
    <property type="evidence" value="ECO:0007669"/>
    <property type="project" value="TreeGrafter"/>
</dbReference>
<protein>
    <recommendedName>
        <fullName evidence="2">polyribonucleotide nucleotidyltransferase</fullName>
        <ecNumber evidence="2">2.7.7.8</ecNumber>
    </recommendedName>
</protein>
<dbReference type="InterPro" id="IPR036345">
    <property type="entry name" value="ExoRNase_PH_dom2_sf"/>
</dbReference>
<dbReference type="SUPFAM" id="SSF54791">
    <property type="entry name" value="Eukaryotic type KH-domain (KH-domain type I)"/>
    <property type="match status" value="1"/>
</dbReference>
<dbReference type="GO" id="GO:0005739">
    <property type="term" value="C:mitochondrion"/>
    <property type="evidence" value="ECO:0007669"/>
    <property type="project" value="TreeGrafter"/>
</dbReference>